<dbReference type="PROSITE" id="PS50042">
    <property type="entry name" value="CNMP_BINDING_3"/>
    <property type="match status" value="1"/>
</dbReference>
<dbReference type="GO" id="GO:0003677">
    <property type="term" value="F:DNA binding"/>
    <property type="evidence" value="ECO:0007669"/>
    <property type="project" value="UniProtKB-KW"/>
</dbReference>
<name>A0A4R6SNK5_LABRH</name>
<dbReference type="InterPro" id="IPR050397">
    <property type="entry name" value="Env_Response_Regulators"/>
</dbReference>
<dbReference type="Gene3D" id="1.10.10.10">
    <property type="entry name" value="Winged helix-like DNA-binding domain superfamily/Winged helix DNA-binding domain"/>
    <property type="match status" value="1"/>
</dbReference>
<organism evidence="6 7">
    <name type="scientific">Labedaea rhizosphaerae</name>
    <dbReference type="NCBI Taxonomy" id="598644"/>
    <lineage>
        <taxon>Bacteria</taxon>
        <taxon>Bacillati</taxon>
        <taxon>Actinomycetota</taxon>
        <taxon>Actinomycetes</taxon>
        <taxon>Pseudonocardiales</taxon>
        <taxon>Pseudonocardiaceae</taxon>
        <taxon>Labedaea</taxon>
    </lineage>
</organism>
<reference evidence="6 7" key="1">
    <citation type="submission" date="2019-03" db="EMBL/GenBank/DDBJ databases">
        <title>Genomic Encyclopedia of Type Strains, Phase IV (KMG-IV): sequencing the most valuable type-strain genomes for metagenomic binning, comparative biology and taxonomic classification.</title>
        <authorList>
            <person name="Goeker M."/>
        </authorList>
    </citation>
    <scope>NUCLEOTIDE SEQUENCE [LARGE SCALE GENOMIC DNA]</scope>
    <source>
        <strain evidence="6 7">DSM 45361</strain>
    </source>
</reference>
<evidence type="ECO:0000256" key="3">
    <source>
        <dbReference type="ARBA" id="ARBA00023163"/>
    </source>
</evidence>
<protein>
    <submittedName>
        <fullName evidence="6">CRP-like cAMP-binding protein</fullName>
    </submittedName>
</protein>
<dbReference type="OrthoDB" id="41390at2"/>
<dbReference type="PANTHER" id="PTHR24567:SF74">
    <property type="entry name" value="HTH-TYPE TRANSCRIPTIONAL REGULATOR ARCR"/>
    <property type="match status" value="1"/>
</dbReference>
<feature type="domain" description="Cyclic nucleotide-binding" evidence="4">
    <location>
        <begin position="17"/>
        <end position="111"/>
    </location>
</feature>
<evidence type="ECO:0000313" key="6">
    <source>
        <dbReference type="EMBL" id="TDQ04763.1"/>
    </source>
</evidence>
<dbReference type="GO" id="GO:0003700">
    <property type="term" value="F:DNA-binding transcription factor activity"/>
    <property type="evidence" value="ECO:0007669"/>
    <property type="project" value="TreeGrafter"/>
</dbReference>
<keyword evidence="1" id="KW-0805">Transcription regulation</keyword>
<sequence length="232" mass="25298">MVEPRAVDDRRWSEETLLGGLGSSARLSLLRAGTAVTFTDGRPLVEQGAAGTHAYLLVDGKVKVSARDANGDTALLGIRVQGDIVGEMAALERTLRSADVVASGLVKARAIGSGELIALSRKYPEIALGLARMTARRLRWANRRRLDFNSQEPRTRVARVLYEVVCGYGKQVDGHWDLGVPLTQAEVASLAGTKLRTAEKELARLNREGVVRSKYRKLIVLDLAELERLALD</sequence>
<keyword evidence="3" id="KW-0804">Transcription</keyword>
<keyword evidence="7" id="KW-1185">Reference proteome</keyword>
<dbReference type="InterPro" id="IPR036390">
    <property type="entry name" value="WH_DNA-bd_sf"/>
</dbReference>
<dbReference type="PANTHER" id="PTHR24567">
    <property type="entry name" value="CRP FAMILY TRANSCRIPTIONAL REGULATORY PROTEIN"/>
    <property type="match status" value="1"/>
</dbReference>
<dbReference type="InterPro" id="IPR000595">
    <property type="entry name" value="cNMP-bd_dom"/>
</dbReference>
<evidence type="ECO:0000256" key="1">
    <source>
        <dbReference type="ARBA" id="ARBA00023015"/>
    </source>
</evidence>
<dbReference type="InterPro" id="IPR012318">
    <property type="entry name" value="HTH_CRP"/>
</dbReference>
<dbReference type="InterPro" id="IPR036388">
    <property type="entry name" value="WH-like_DNA-bd_sf"/>
</dbReference>
<dbReference type="CDD" id="cd00038">
    <property type="entry name" value="CAP_ED"/>
    <property type="match status" value="1"/>
</dbReference>
<evidence type="ECO:0000259" key="4">
    <source>
        <dbReference type="PROSITE" id="PS50042"/>
    </source>
</evidence>
<proteinExistence type="predicted"/>
<dbReference type="Proteomes" id="UP000295444">
    <property type="component" value="Unassembled WGS sequence"/>
</dbReference>
<dbReference type="PROSITE" id="PS51063">
    <property type="entry name" value="HTH_CRP_2"/>
    <property type="match status" value="1"/>
</dbReference>
<dbReference type="SUPFAM" id="SSF46785">
    <property type="entry name" value="Winged helix' DNA-binding domain"/>
    <property type="match status" value="1"/>
</dbReference>
<dbReference type="Pfam" id="PF00027">
    <property type="entry name" value="cNMP_binding"/>
    <property type="match status" value="1"/>
</dbReference>
<feature type="domain" description="HTH crp-type" evidence="5">
    <location>
        <begin position="151"/>
        <end position="224"/>
    </location>
</feature>
<evidence type="ECO:0000259" key="5">
    <source>
        <dbReference type="PROSITE" id="PS51063"/>
    </source>
</evidence>
<dbReference type="InterPro" id="IPR014710">
    <property type="entry name" value="RmlC-like_jellyroll"/>
</dbReference>
<dbReference type="SMART" id="SM00100">
    <property type="entry name" value="cNMP"/>
    <property type="match status" value="1"/>
</dbReference>
<dbReference type="RefSeq" id="WP_133847623.1">
    <property type="nucleotide sequence ID" value="NZ_SNXZ01000001.1"/>
</dbReference>
<dbReference type="Gene3D" id="2.60.120.10">
    <property type="entry name" value="Jelly Rolls"/>
    <property type="match status" value="1"/>
</dbReference>
<dbReference type="SUPFAM" id="SSF51206">
    <property type="entry name" value="cAMP-binding domain-like"/>
    <property type="match status" value="1"/>
</dbReference>
<dbReference type="GO" id="GO:0005829">
    <property type="term" value="C:cytosol"/>
    <property type="evidence" value="ECO:0007669"/>
    <property type="project" value="TreeGrafter"/>
</dbReference>
<dbReference type="InterPro" id="IPR018490">
    <property type="entry name" value="cNMP-bd_dom_sf"/>
</dbReference>
<dbReference type="Pfam" id="PF13545">
    <property type="entry name" value="HTH_Crp_2"/>
    <property type="match status" value="1"/>
</dbReference>
<evidence type="ECO:0000313" key="7">
    <source>
        <dbReference type="Proteomes" id="UP000295444"/>
    </source>
</evidence>
<keyword evidence="2" id="KW-0238">DNA-binding</keyword>
<accession>A0A4R6SNK5</accession>
<dbReference type="EMBL" id="SNXZ01000001">
    <property type="protein sequence ID" value="TDQ04763.1"/>
    <property type="molecule type" value="Genomic_DNA"/>
</dbReference>
<comment type="caution">
    <text evidence="6">The sequence shown here is derived from an EMBL/GenBank/DDBJ whole genome shotgun (WGS) entry which is preliminary data.</text>
</comment>
<gene>
    <name evidence="6" type="ORF">EV186_101720</name>
</gene>
<dbReference type="AlphaFoldDB" id="A0A4R6SNK5"/>
<evidence type="ECO:0000256" key="2">
    <source>
        <dbReference type="ARBA" id="ARBA00023125"/>
    </source>
</evidence>